<proteinExistence type="predicted"/>
<dbReference type="InterPro" id="IPR004537">
    <property type="entry name" value="Tellurite-R_MeTrfase_TehB"/>
</dbReference>
<dbReference type="PIRSF" id="PIRSF005215">
    <property type="entry name" value="TehB"/>
    <property type="match status" value="1"/>
</dbReference>
<dbReference type="InterPro" id="IPR015392">
    <property type="entry name" value="TehB/YeaR-like_dom"/>
</dbReference>
<dbReference type="SUPFAM" id="SSF51197">
    <property type="entry name" value="Clavaminate synthase-like"/>
    <property type="match status" value="1"/>
</dbReference>
<dbReference type="GO" id="GO:0005737">
    <property type="term" value="C:cytoplasm"/>
    <property type="evidence" value="ECO:0007669"/>
    <property type="project" value="InterPro"/>
</dbReference>
<evidence type="ECO:0000259" key="2">
    <source>
        <dbReference type="Pfam" id="PF09313"/>
    </source>
</evidence>
<dbReference type="SUPFAM" id="SSF53335">
    <property type="entry name" value="S-adenosyl-L-methionine-dependent methyltransferases"/>
    <property type="match status" value="1"/>
</dbReference>
<sequence length="287" mass="31787">MTPDLICYKQMPVWHADTVPAAFLARHNTQEGTWGKLRVLTGRLKFFLLDEQDNILAATELTPESGTHTIEPQQWHKIQPLGDDLSMRLEFHCDKADYFRKKYGMTATHSAVKAAAARIAPCAALDLGCGQGRNALYLALKGFDVTAVDQNPAPLYALADLAAQENLPVQPATYDINAAALDEDYGFIAATVVFMFLNPARVPAVIADMQAHTLPGGCNLIVSAMDTPDYPCPMPFPFKFKENELREYYAGWEMLEYSEEPGAMHATDDAGNPIRFKFATMLARKPQ</sequence>
<evidence type="ECO:0000313" key="4">
    <source>
        <dbReference type="Proteomes" id="UP000004105"/>
    </source>
</evidence>
<dbReference type="NCBIfam" id="TIGR00477">
    <property type="entry name" value="tehB"/>
    <property type="match status" value="1"/>
</dbReference>
<dbReference type="Pfam" id="PF03848">
    <property type="entry name" value="TehB"/>
    <property type="match status" value="1"/>
</dbReference>
<dbReference type="AlphaFoldDB" id="F2BDP8"/>
<gene>
    <name evidence="3" type="primary">tehB</name>
    <name evidence="3" type="ORF">HMPREF9123_1862</name>
</gene>
<dbReference type="Pfam" id="PF09313">
    <property type="entry name" value="TehB-like"/>
    <property type="match status" value="1"/>
</dbReference>
<dbReference type="InterPro" id="IPR029063">
    <property type="entry name" value="SAM-dependent_MTases_sf"/>
</dbReference>
<protein>
    <submittedName>
        <fullName evidence="3">Tellurite resistance protein TehB</fullName>
    </submittedName>
</protein>
<dbReference type="Gene3D" id="3.40.50.150">
    <property type="entry name" value="Vaccinia Virus protein VP39"/>
    <property type="match status" value="1"/>
</dbReference>
<evidence type="ECO:0000313" key="3">
    <source>
        <dbReference type="EMBL" id="EGF10454.1"/>
    </source>
</evidence>
<dbReference type="Proteomes" id="UP000004105">
    <property type="component" value="Unassembled WGS sequence"/>
</dbReference>
<dbReference type="RefSeq" id="WP_007342868.1">
    <property type="nucleotide sequence ID" value="NZ_GL878494.1"/>
</dbReference>
<dbReference type="InterPro" id="IPR015985">
    <property type="entry name" value="TehB-like_dom"/>
</dbReference>
<dbReference type="InterPro" id="IPR014431">
    <property type="entry name" value="Tellurite-R_TehB-2"/>
</dbReference>
<dbReference type="Gene3D" id="2.60.120.10">
    <property type="entry name" value="Jelly Rolls"/>
    <property type="match status" value="1"/>
</dbReference>
<feature type="domain" description="TehB/YeaR-like" evidence="2">
    <location>
        <begin position="9"/>
        <end position="89"/>
    </location>
</feature>
<name>F2BDP8_9NEIS</name>
<dbReference type="OrthoDB" id="9804312at2"/>
<dbReference type="InterPro" id="IPR014710">
    <property type="entry name" value="RmlC-like_jellyroll"/>
</dbReference>
<keyword evidence="4" id="KW-1185">Reference proteome</keyword>
<dbReference type="GO" id="GO:0008757">
    <property type="term" value="F:S-adenosylmethionine-dependent methyltransferase activity"/>
    <property type="evidence" value="ECO:0007669"/>
    <property type="project" value="InterPro"/>
</dbReference>
<dbReference type="NCBIfam" id="NF008992">
    <property type="entry name" value="PRK12335.1"/>
    <property type="match status" value="1"/>
</dbReference>
<accession>F2BDP8</accession>
<dbReference type="NCBIfam" id="NF008405">
    <property type="entry name" value="PRK11207.1"/>
    <property type="match status" value="1"/>
</dbReference>
<feature type="domain" description="Tellurite resistance methyltransferase TehB-like" evidence="1">
    <location>
        <begin position="91"/>
        <end position="282"/>
    </location>
</feature>
<dbReference type="HOGENOM" id="CLU_084458_0_0_4"/>
<dbReference type="STRING" id="267212.GCA_001063965_01137"/>
<reference evidence="3 4" key="1">
    <citation type="submission" date="2011-02" db="EMBL/GenBank/DDBJ databases">
        <authorList>
            <person name="Muzny D."/>
            <person name="Qin X."/>
            <person name="Deng J."/>
            <person name="Jiang H."/>
            <person name="Liu Y."/>
            <person name="Qu J."/>
            <person name="Song X.-Z."/>
            <person name="Zhang L."/>
            <person name="Thornton R."/>
            <person name="Coyle M."/>
            <person name="Francisco L."/>
            <person name="Jackson L."/>
            <person name="Javaid M."/>
            <person name="Korchina V."/>
            <person name="Kovar C."/>
            <person name="Mata R."/>
            <person name="Mathew T."/>
            <person name="Ngo R."/>
            <person name="Nguyen L."/>
            <person name="Nguyen N."/>
            <person name="Okwuonu G."/>
            <person name="Ongeri F."/>
            <person name="Pham C."/>
            <person name="Simmons D."/>
            <person name="Wilczek-Boney K."/>
            <person name="Hale W."/>
            <person name="Jakkamsetti A."/>
            <person name="Pham P."/>
            <person name="Ruth R."/>
            <person name="San Lucas F."/>
            <person name="Warren J."/>
            <person name="Zhang J."/>
            <person name="Zhao Z."/>
            <person name="Zhou C."/>
            <person name="Zhu D."/>
            <person name="Lee S."/>
            <person name="Bess C."/>
            <person name="Blankenburg K."/>
            <person name="Forbes L."/>
            <person name="Fu Q."/>
            <person name="Gubbala S."/>
            <person name="Hirani K."/>
            <person name="Jayaseelan J.C."/>
            <person name="Lara F."/>
            <person name="Munidasa M."/>
            <person name="Palculict T."/>
            <person name="Patil S."/>
            <person name="Pu L.-L."/>
            <person name="Saada N."/>
            <person name="Tang L."/>
            <person name="Weissenberger G."/>
            <person name="Zhu Y."/>
            <person name="Hemphill L."/>
            <person name="Shang Y."/>
            <person name="Youmans B."/>
            <person name="Ayvaz T."/>
            <person name="Ross M."/>
            <person name="Santibanez J."/>
            <person name="Aqrawi P."/>
            <person name="Gross S."/>
            <person name="Joshi V."/>
            <person name="Fowler G."/>
            <person name="Nazareth L."/>
            <person name="Reid J."/>
            <person name="Worley K."/>
            <person name="Petrosino J."/>
            <person name="Highlander S."/>
            <person name="Gibbs R."/>
        </authorList>
    </citation>
    <scope>NUCLEOTIDE SEQUENCE [LARGE SCALE GENOMIC DNA]</scope>
    <source>
        <strain evidence="3 4">ATCC BAA-1200</strain>
    </source>
</reference>
<organism evidence="3 4">
    <name type="scientific">Neisseria bacilliformis ATCC BAA-1200</name>
    <dbReference type="NCBI Taxonomy" id="888742"/>
    <lineage>
        <taxon>Bacteria</taxon>
        <taxon>Pseudomonadati</taxon>
        <taxon>Pseudomonadota</taxon>
        <taxon>Betaproteobacteria</taxon>
        <taxon>Neisseriales</taxon>
        <taxon>Neisseriaceae</taxon>
        <taxon>Neisseria</taxon>
    </lineage>
</organism>
<dbReference type="PANTHER" id="PTHR43464">
    <property type="entry name" value="METHYLTRANSFERASE"/>
    <property type="match status" value="1"/>
</dbReference>
<dbReference type="CDD" id="cd02440">
    <property type="entry name" value="AdoMet_MTases"/>
    <property type="match status" value="1"/>
</dbReference>
<dbReference type="EMBL" id="AFAY01000037">
    <property type="protein sequence ID" value="EGF10454.1"/>
    <property type="molecule type" value="Genomic_DNA"/>
</dbReference>
<comment type="caution">
    <text evidence="3">The sequence shown here is derived from an EMBL/GenBank/DDBJ whole genome shotgun (WGS) entry which is preliminary data.</text>
</comment>
<evidence type="ECO:0000259" key="1">
    <source>
        <dbReference type="Pfam" id="PF03848"/>
    </source>
</evidence>
<dbReference type="PANTHER" id="PTHR43464:SF49">
    <property type="entry name" value="TELLURITE METHYLTRANSFERASE"/>
    <property type="match status" value="1"/>
</dbReference>
<dbReference type="GO" id="GO:0046690">
    <property type="term" value="P:response to tellurium ion"/>
    <property type="evidence" value="ECO:0007669"/>
    <property type="project" value="InterPro"/>
</dbReference>